<dbReference type="SMART" id="SM00047">
    <property type="entry name" value="LYZ2"/>
    <property type="match status" value="1"/>
</dbReference>
<organism evidence="5 6">
    <name type="scientific">Pisciglobus halotolerans</name>
    <dbReference type="NCBI Taxonomy" id="745365"/>
    <lineage>
        <taxon>Bacteria</taxon>
        <taxon>Bacillati</taxon>
        <taxon>Bacillota</taxon>
        <taxon>Bacilli</taxon>
        <taxon>Lactobacillales</taxon>
        <taxon>Carnobacteriaceae</taxon>
    </lineage>
</organism>
<keyword evidence="3" id="KW-0812">Transmembrane</keyword>
<dbReference type="GO" id="GO:0004040">
    <property type="term" value="F:amidase activity"/>
    <property type="evidence" value="ECO:0007669"/>
    <property type="project" value="InterPro"/>
</dbReference>
<sequence length="209" mass="24332">MAQKKRKKPVYQYKPYQRKRRGCLHFIIGSFIVVMVIFFGTLIYLSESVSSPISTNEKKEAFIIRLSGYAQTLQEEYDVLPSISIAQAILESNWGTSDLSVENNNYYGIKGSDPKNTVNMRTKEYVDGEWIEIEAPFRKYDDWRESMKDHALLFVNGTNWNPDQYQTVLEAEDYKEAAVALSKSGYATDPTYPDKLIHLIEQYRLYQYD</sequence>
<dbReference type="InterPro" id="IPR002901">
    <property type="entry name" value="MGlyc_endo_b_GlcNAc-like_dom"/>
</dbReference>
<comment type="similarity">
    <text evidence="1">Belongs to the glycosyl hydrolase 73 family.</text>
</comment>
<feature type="transmembrane region" description="Helical" evidence="3">
    <location>
        <begin position="21"/>
        <end position="45"/>
    </location>
</feature>
<dbReference type="PRINTS" id="PR01002">
    <property type="entry name" value="FLGFLGJ"/>
</dbReference>
<evidence type="ECO:0000259" key="4">
    <source>
        <dbReference type="SMART" id="SM00047"/>
    </source>
</evidence>
<dbReference type="PANTHER" id="PTHR33308:SF10">
    <property type="entry name" value="EXO-GLUCOSAMINIDASE LYTG"/>
    <property type="match status" value="1"/>
</dbReference>
<dbReference type="Gene3D" id="1.10.530.10">
    <property type="match status" value="1"/>
</dbReference>
<keyword evidence="6" id="KW-1185">Reference proteome</keyword>
<evidence type="ECO:0000313" key="6">
    <source>
        <dbReference type="Proteomes" id="UP000198668"/>
    </source>
</evidence>
<evidence type="ECO:0000256" key="2">
    <source>
        <dbReference type="ARBA" id="ARBA00022801"/>
    </source>
</evidence>
<evidence type="ECO:0000256" key="3">
    <source>
        <dbReference type="SAM" id="Phobius"/>
    </source>
</evidence>
<evidence type="ECO:0000256" key="1">
    <source>
        <dbReference type="ARBA" id="ARBA00010266"/>
    </source>
</evidence>
<dbReference type="Gene3D" id="4.10.80.30">
    <property type="entry name" value="DNA polymerase, domain 6"/>
    <property type="match status" value="1"/>
</dbReference>
<keyword evidence="3" id="KW-0472">Membrane</keyword>
<dbReference type="AlphaFoldDB" id="A0A1I3C4G9"/>
<proteinExistence type="inferred from homology"/>
<evidence type="ECO:0000313" key="5">
    <source>
        <dbReference type="EMBL" id="SFH69422.1"/>
    </source>
</evidence>
<dbReference type="EMBL" id="FOQE01000013">
    <property type="protein sequence ID" value="SFH69422.1"/>
    <property type="molecule type" value="Genomic_DNA"/>
</dbReference>
<reference evidence="5 6" key="1">
    <citation type="submission" date="2016-10" db="EMBL/GenBank/DDBJ databases">
        <authorList>
            <person name="de Groot N.N."/>
        </authorList>
    </citation>
    <scope>NUCLEOTIDE SEQUENCE [LARGE SCALE GENOMIC DNA]</scope>
    <source>
        <strain evidence="5 6">DSM 27630</strain>
    </source>
</reference>
<dbReference type="InterPro" id="IPR051056">
    <property type="entry name" value="Glycosyl_Hydrolase_73"/>
</dbReference>
<dbReference type="PANTHER" id="PTHR33308">
    <property type="entry name" value="PEPTIDOGLYCAN HYDROLASE FLGJ"/>
    <property type="match status" value="1"/>
</dbReference>
<dbReference type="Pfam" id="PF01832">
    <property type="entry name" value="Glucosaminidase"/>
    <property type="match status" value="1"/>
</dbReference>
<feature type="domain" description="Mannosyl-glycoprotein endo-beta-N-acetylglucosamidase-like" evidence="4">
    <location>
        <begin position="48"/>
        <end position="209"/>
    </location>
</feature>
<name>A0A1I3C4G9_9LACT</name>
<gene>
    <name evidence="5" type="ORF">SAMN04489868_11315</name>
</gene>
<keyword evidence="3" id="KW-1133">Transmembrane helix</keyword>
<dbReference type="Proteomes" id="UP000198668">
    <property type="component" value="Unassembled WGS sequence"/>
</dbReference>
<accession>A0A1I3C4G9</accession>
<keyword evidence="2" id="KW-0378">Hydrolase</keyword>
<protein>
    <submittedName>
        <fullName evidence="5">Mannosyl-glycoprotein endo-beta-N-acetylglucosaminidase</fullName>
    </submittedName>
</protein>